<name>A0A2N3N9W1_9PEZI</name>
<dbReference type="OrthoDB" id="4492972at2759"/>
<comment type="caution">
    <text evidence="3">The sequence shown here is derived from an EMBL/GenBank/DDBJ whole genome shotgun (WGS) entry which is preliminary data.</text>
</comment>
<protein>
    <submittedName>
        <fullName evidence="3">Uncharacterized protein</fullName>
    </submittedName>
</protein>
<feature type="region of interest" description="Disordered" evidence="1">
    <location>
        <begin position="82"/>
        <end position="106"/>
    </location>
</feature>
<organism evidence="3 4">
    <name type="scientific">Lomentospora prolificans</name>
    <dbReference type="NCBI Taxonomy" id="41688"/>
    <lineage>
        <taxon>Eukaryota</taxon>
        <taxon>Fungi</taxon>
        <taxon>Dikarya</taxon>
        <taxon>Ascomycota</taxon>
        <taxon>Pezizomycotina</taxon>
        <taxon>Sordariomycetes</taxon>
        <taxon>Hypocreomycetidae</taxon>
        <taxon>Microascales</taxon>
        <taxon>Microascaceae</taxon>
        <taxon>Lomentospora</taxon>
    </lineage>
</organism>
<dbReference type="VEuPathDB" id="FungiDB:jhhlp_003843"/>
<keyword evidence="2" id="KW-0812">Transmembrane</keyword>
<feature type="transmembrane region" description="Helical" evidence="2">
    <location>
        <begin position="43"/>
        <end position="62"/>
    </location>
</feature>
<keyword evidence="4" id="KW-1185">Reference proteome</keyword>
<reference evidence="3 4" key="1">
    <citation type="journal article" date="2017" name="G3 (Bethesda)">
        <title>First Draft Genome Sequence of the Pathogenic Fungus Lomentospora prolificans (Formerly Scedosporium prolificans).</title>
        <authorList>
            <person name="Luo R."/>
            <person name="Zimin A."/>
            <person name="Workman R."/>
            <person name="Fan Y."/>
            <person name="Pertea G."/>
            <person name="Grossman N."/>
            <person name="Wear M.P."/>
            <person name="Jia B."/>
            <person name="Miller H."/>
            <person name="Casadevall A."/>
            <person name="Timp W."/>
            <person name="Zhang S.X."/>
            <person name="Salzberg S.L."/>
        </authorList>
    </citation>
    <scope>NUCLEOTIDE SEQUENCE [LARGE SCALE GENOMIC DNA]</scope>
    <source>
        <strain evidence="3 4">JHH-5317</strain>
    </source>
</reference>
<dbReference type="Proteomes" id="UP000233524">
    <property type="component" value="Unassembled WGS sequence"/>
</dbReference>
<gene>
    <name evidence="3" type="ORF">jhhlp_003843</name>
</gene>
<dbReference type="InParanoid" id="A0A2N3N9W1"/>
<accession>A0A2N3N9W1</accession>
<feature type="compositionally biased region" description="Polar residues" evidence="1">
    <location>
        <begin position="96"/>
        <end position="106"/>
    </location>
</feature>
<feature type="region of interest" description="Disordered" evidence="1">
    <location>
        <begin position="158"/>
        <end position="213"/>
    </location>
</feature>
<evidence type="ECO:0000313" key="3">
    <source>
        <dbReference type="EMBL" id="PKS09229.1"/>
    </source>
</evidence>
<keyword evidence="2" id="KW-0472">Membrane</keyword>
<evidence type="ECO:0000256" key="2">
    <source>
        <dbReference type="SAM" id="Phobius"/>
    </source>
</evidence>
<sequence length="213" mass="23548">MAFFNPLRLLVIPFLTVVTLPLALFAGITTTFAFSVLLFRVMLVYLDLIISFVPTYIFSSLYSRRRIQDTMYAQAGGSHISPISTPGRHRRRRRSSVSLMSADATSPSLEMGPGLIPSVGMDRDFEGIGGWRAGGEDDELWTNINSRLELPEKHHLHSLGRPHHQRALSAGLTTSPKEGGLRLRARTRSPGERQKSASPNSSKIRTPPALTPD</sequence>
<keyword evidence="2" id="KW-1133">Transmembrane helix</keyword>
<evidence type="ECO:0000313" key="4">
    <source>
        <dbReference type="Proteomes" id="UP000233524"/>
    </source>
</evidence>
<proteinExistence type="predicted"/>
<evidence type="ECO:0000256" key="1">
    <source>
        <dbReference type="SAM" id="MobiDB-lite"/>
    </source>
</evidence>
<dbReference type="AlphaFoldDB" id="A0A2N3N9W1"/>
<dbReference type="EMBL" id="NLAX01000010">
    <property type="protein sequence ID" value="PKS09229.1"/>
    <property type="molecule type" value="Genomic_DNA"/>
</dbReference>